<dbReference type="STRING" id="1006576.DTL3_0654"/>
<reference evidence="2" key="1">
    <citation type="submission" date="2014-11" db="EMBL/GenBank/DDBJ databases">
        <authorList>
            <person name="Wibberg D."/>
        </authorList>
    </citation>
    <scope>NUCLEOTIDE SEQUENCE [LARGE SCALE GENOMIC DNA]</scope>
    <source>
        <strain evidence="2">L3</strain>
    </source>
</reference>
<dbReference type="HOGENOM" id="CLU_1011400_0_0_0"/>
<evidence type="ECO:0000313" key="2">
    <source>
        <dbReference type="Proteomes" id="UP000032809"/>
    </source>
</evidence>
<sequence length="278" mass="32248">MRTIYQYQEQTLSIITKDKNPDLGIIGGIEVEHIVDKIRDNSTIVTQVGGPGGKLALYLNDFFHLKPIILDFLSIDEYFDLILKTFQMKKIQVVWLDKPLGNKRKIRILNEDKEYIDLRETKLKIEAEFLIQFLHNLKNVYVCYEDWNQKVLDFINSKNRTIFVHLDNQKMDNDTVFYCDYLFLIAKESTNLQGVNNLLKNLNTTSNIIISKEAIMFQDKILEVRVMQKKYFDEAVAAFEAAFISCLTKGATLKTAQENAFGLYCHVLENGSIPTERL</sequence>
<dbReference type="EMBL" id="LN824141">
    <property type="protein sequence ID" value="CEP77965.1"/>
    <property type="molecule type" value="Genomic_DNA"/>
</dbReference>
<protein>
    <submittedName>
        <fullName evidence="1">Uncharacterized protein</fullName>
    </submittedName>
</protein>
<dbReference type="RefSeq" id="WP_045087504.1">
    <property type="nucleotide sequence ID" value="NZ_LN824141.1"/>
</dbReference>
<proteinExistence type="predicted"/>
<dbReference type="OrthoDB" id="42810at2"/>
<name>A0A0C7P127_DEFTU</name>
<evidence type="ECO:0000313" key="1">
    <source>
        <dbReference type="EMBL" id="CEP77965.1"/>
    </source>
</evidence>
<gene>
    <name evidence="1" type="ORF">DTL3_0654</name>
</gene>
<dbReference type="AlphaFoldDB" id="A0A0C7P127"/>
<organism evidence="1 2">
    <name type="scientific">Defluviitoga tunisiensis</name>
    <dbReference type="NCBI Taxonomy" id="1006576"/>
    <lineage>
        <taxon>Bacteria</taxon>
        <taxon>Thermotogati</taxon>
        <taxon>Thermotogota</taxon>
        <taxon>Thermotogae</taxon>
        <taxon>Petrotogales</taxon>
        <taxon>Petrotogaceae</taxon>
        <taxon>Defluviitoga</taxon>
    </lineage>
</organism>
<dbReference type="KEGG" id="dtn:DTL3_0654"/>
<keyword evidence="2" id="KW-1185">Reference proteome</keyword>
<accession>A0A0C7P127</accession>
<dbReference type="Proteomes" id="UP000032809">
    <property type="component" value="Chromosome I"/>
</dbReference>